<dbReference type="Proteomes" id="UP000070720">
    <property type="component" value="Chromosome 2"/>
</dbReference>
<feature type="transmembrane region" description="Helical" evidence="8">
    <location>
        <begin position="492"/>
        <end position="511"/>
    </location>
</feature>
<evidence type="ECO:0000256" key="6">
    <source>
        <dbReference type="ARBA" id="ARBA00023136"/>
    </source>
</evidence>
<keyword evidence="6 8" id="KW-0472">Membrane</keyword>
<keyword evidence="7" id="KW-0325">Glycoprotein</keyword>
<organism evidence="11 13">
    <name type="scientific">Gibberella zeae (strain ATCC MYA-4620 / CBS 123657 / FGSC 9075 / NRRL 31084 / PH-1)</name>
    <name type="common">Wheat head blight fungus</name>
    <name type="synonym">Fusarium graminearum</name>
    <dbReference type="NCBI Taxonomy" id="229533"/>
    <lineage>
        <taxon>Eukaryota</taxon>
        <taxon>Fungi</taxon>
        <taxon>Dikarya</taxon>
        <taxon>Ascomycota</taxon>
        <taxon>Pezizomycotina</taxon>
        <taxon>Sordariomycetes</taxon>
        <taxon>Hypocreomycetidae</taxon>
        <taxon>Hypocreales</taxon>
        <taxon>Nectriaceae</taxon>
        <taxon>Fusarium</taxon>
    </lineage>
</organism>
<feature type="transmembrane region" description="Helical" evidence="8">
    <location>
        <begin position="332"/>
        <end position="352"/>
    </location>
</feature>
<dbReference type="EMBL" id="HG970333">
    <property type="protein sequence ID" value="CEF78434.1"/>
    <property type="molecule type" value="Genomic_DNA"/>
</dbReference>
<dbReference type="PANTHER" id="PTHR13533">
    <property type="entry name" value="N-ACETYLNEURAMINATE 9-O-ACETYLTRANSFERASE"/>
    <property type="match status" value="1"/>
</dbReference>
<feature type="transmembrane region" description="Helical" evidence="8">
    <location>
        <begin position="364"/>
        <end position="385"/>
    </location>
</feature>
<accession>A0A098DHI4</accession>
<reference evidence="12 13" key="1">
    <citation type="journal article" date="2007" name="Science">
        <title>The Fusarium graminearum genome reveals a link between localized polymorphism and pathogen specialization.</title>
        <authorList>
            <person name="Cuomo C.A."/>
            <person name="Gueldener U."/>
            <person name="Xu J.-R."/>
            <person name="Trail F."/>
            <person name="Turgeon B.G."/>
            <person name="Di Pietro A."/>
            <person name="Walton J.D."/>
            <person name="Ma L.-J."/>
            <person name="Baker S.E."/>
            <person name="Rep M."/>
            <person name="Adam G."/>
            <person name="Antoniw J."/>
            <person name="Baldwin T."/>
            <person name="Calvo S.E."/>
            <person name="Chang Y.-L."/>
            <person name="DeCaprio D."/>
            <person name="Gale L.R."/>
            <person name="Gnerre S."/>
            <person name="Goswami R.S."/>
            <person name="Hammond-Kosack K."/>
            <person name="Harris L.J."/>
            <person name="Hilburn K."/>
            <person name="Kennell J.C."/>
            <person name="Kroken S."/>
            <person name="Magnuson J.K."/>
            <person name="Mannhaupt G."/>
            <person name="Mauceli E.W."/>
            <person name="Mewes H.-W."/>
            <person name="Mitterbauer R."/>
            <person name="Muehlbauer G."/>
            <person name="Muensterkoetter M."/>
            <person name="Nelson D."/>
            <person name="O'Donnell K."/>
            <person name="Ouellet T."/>
            <person name="Qi W."/>
            <person name="Quesneville H."/>
            <person name="Roncero M.I.G."/>
            <person name="Seong K.-Y."/>
            <person name="Tetko I.V."/>
            <person name="Urban M."/>
            <person name="Waalwijk C."/>
            <person name="Ward T.J."/>
            <person name="Yao J."/>
            <person name="Birren B.W."/>
            <person name="Kistler H.C."/>
        </authorList>
    </citation>
    <scope>NUCLEOTIDE SEQUENCE [LARGE SCALE GENOMIC DNA]</scope>
    <source>
        <strain evidence="13">ATCC MYA-4620 / CBS 123657 / FGSC 9075 / NRRL 31084 / PH-1</strain>
        <strain evidence="12">PH-1 / ATCC MYA-4620 / FGSC 9075 / NRRL 31084</strain>
    </source>
</reference>
<evidence type="ECO:0000256" key="4">
    <source>
        <dbReference type="ARBA" id="ARBA00022692"/>
    </source>
</evidence>
<dbReference type="GO" id="GO:0016020">
    <property type="term" value="C:membrane"/>
    <property type="evidence" value="ECO:0007669"/>
    <property type="project" value="UniProtKB-SubCell"/>
</dbReference>
<feature type="chain" id="PRO_5010018672" evidence="9">
    <location>
        <begin position="25"/>
        <end position="756"/>
    </location>
</feature>
<feature type="transmembrane region" description="Helical" evidence="8">
    <location>
        <begin position="523"/>
        <end position="540"/>
    </location>
</feature>
<gene>
    <name evidence="12" type="primary">FG03602.1</name>
    <name evidence="11" type="ORF">FGRAMPH1_01T13261</name>
</gene>
<keyword evidence="13" id="KW-1185">Reference proteome</keyword>
<feature type="transmembrane region" description="Helical" evidence="8">
    <location>
        <begin position="598"/>
        <end position="618"/>
    </location>
</feature>
<dbReference type="AlphaFoldDB" id="A0A098DHI4"/>
<dbReference type="InParanoid" id="A0A098DHI4"/>
<comment type="subcellular location">
    <subcellularLocation>
        <location evidence="1">Membrane</location>
        <topology evidence="1">Multi-pass membrane protein</topology>
    </subcellularLocation>
</comment>
<dbReference type="InterPro" id="IPR012419">
    <property type="entry name" value="Cas1_AcylTrans_dom"/>
</dbReference>
<accession>A0A0E0S4K9</accession>
<evidence type="ECO:0000256" key="9">
    <source>
        <dbReference type="SAM" id="SignalP"/>
    </source>
</evidence>
<protein>
    <submittedName>
        <fullName evidence="11">Chromosome 2, complete genome</fullName>
    </submittedName>
</protein>
<dbReference type="eggNOG" id="KOG1699">
    <property type="taxonomic scope" value="Eukaryota"/>
</dbReference>
<evidence type="ECO:0000256" key="2">
    <source>
        <dbReference type="ARBA" id="ARBA00010666"/>
    </source>
</evidence>
<feature type="signal peptide" evidence="9">
    <location>
        <begin position="1"/>
        <end position="24"/>
    </location>
</feature>
<evidence type="ECO:0000313" key="11">
    <source>
        <dbReference type="EMBL" id="CEF78434.1"/>
    </source>
</evidence>
<feature type="transmembrane region" description="Helical" evidence="8">
    <location>
        <begin position="706"/>
        <end position="728"/>
    </location>
</feature>
<reference evidence="12 13" key="2">
    <citation type="journal article" date="2010" name="Nature">
        <title>Comparative genomics reveals mobile pathogenicity chromosomes in Fusarium.</title>
        <authorList>
            <person name="Ma L.J."/>
            <person name="van der Does H.C."/>
            <person name="Borkovich K.A."/>
            <person name="Coleman J.J."/>
            <person name="Daboussi M.J."/>
            <person name="Di Pietro A."/>
            <person name="Dufresne M."/>
            <person name="Freitag M."/>
            <person name="Grabherr M."/>
            <person name="Henrissat B."/>
            <person name="Houterman P.M."/>
            <person name="Kang S."/>
            <person name="Shim W.B."/>
            <person name="Woloshuk C."/>
            <person name="Xie X."/>
            <person name="Xu J.R."/>
            <person name="Antoniw J."/>
            <person name="Baker S.E."/>
            <person name="Bluhm B.H."/>
            <person name="Breakspear A."/>
            <person name="Brown D.W."/>
            <person name="Butchko R.A."/>
            <person name="Chapman S."/>
            <person name="Coulson R."/>
            <person name="Coutinho P.M."/>
            <person name="Danchin E.G."/>
            <person name="Diener A."/>
            <person name="Gale L.R."/>
            <person name="Gardiner D.M."/>
            <person name="Goff S."/>
            <person name="Hammond-Kosack K.E."/>
            <person name="Hilburn K."/>
            <person name="Hua-Van A."/>
            <person name="Jonkers W."/>
            <person name="Kazan K."/>
            <person name="Kodira C.D."/>
            <person name="Koehrsen M."/>
            <person name="Kumar L."/>
            <person name="Lee Y.H."/>
            <person name="Li L."/>
            <person name="Manners J.M."/>
            <person name="Miranda-Saavedra D."/>
            <person name="Mukherjee M."/>
            <person name="Park G."/>
            <person name="Park J."/>
            <person name="Park S.Y."/>
            <person name="Proctor R.H."/>
            <person name="Regev A."/>
            <person name="Ruiz-Roldan M.C."/>
            <person name="Sain D."/>
            <person name="Sakthikumar S."/>
            <person name="Sykes S."/>
            <person name="Schwartz D.C."/>
            <person name="Turgeon B.G."/>
            <person name="Wapinski I."/>
            <person name="Yoder O."/>
            <person name="Young S."/>
            <person name="Zeng Q."/>
            <person name="Zhou S."/>
            <person name="Galagan J."/>
            <person name="Cuomo C.A."/>
            <person name="Kistler H.C."/>
            <person name="Rep M."/>
        </authorList>
    </citation>
    <scope>GENOME REANNOTATION</scope>
    <source>
        <strain evidence="13">ATCC MYA-4620 / CBS 123657 / FGSC 9075 / NRRL 31084 / PH-1</strain>
        <strain evidence="12">PH-1 / ATCC MYA-4620 / FGSC 9075 / NRRL 31084</strain>
    </source>
</reference>
<keyword evidence="3" id="KW-0808">Transferase</keyword>
<dbReference type="Pfam" id="PF07779">
    <property type="entry name" value="Cas1_AcylT"/>
    <property type="match status" value="1"/>
</dbReference>
<keyword evidence="5 8" id="KW-1133">Transmembrane helix</keyword>
<feature type="transmembrane region" description="Helical" evidence="8">
    <location>
        <begin position="630"/>
        <end position="648"/>
    </location>
</feature>
<evidence type="ECO:0000256" key="3">
    <source>
        <dbReference type="ARBA" id="ARBA00022679"/>
    </source>
</evidence>
<comment type="similarity">
    <text evidence="2">Belongs to the PC-esterase family. CASD1 subfamily.</text>
</comment>
<dbReference type="GO" id="GO:0005975">
    <property type="term" value="P:carbohydrate metabolic process"/>
    <property type="evidence" value="ECO:0007669"/>
    <property type="project" value="UniProtKB-ARBA"/>
</dbReference>
<keyword evidence="9" id="KW-0732">Signal</keyword>
<sequence length="756" mass="86845">MNGCWTRVLSAVFAALFLAAFTLKNLYPGDDPYRCRAVQSTGRWIDPVRDEQGNRDPYRQWQPDGCILSQYGSEDIRRCMEGRKVFLSGDSTSQNVARAMGNILDSKQFKKVDSRKGFQRIQLYNTTYHGQKIEHLANVWLSAHGVPGQEEFVQNIDIYTEERRNIPSIKDQEGPALIYISAGAWFTHPHVFTSWNKTNAADPWDKRYELFRNHVVSLNKFIGENIPDYDPFIAPMDLYDGIGNLILYATPAGPRYLGDDPTQQQWLHEHEGNLNIPLVWSIPGVVAGQDKIWRDPLRSGFHVKFHITELRANILFNMRCNAKLDRMDYHHWNLFNMRVGCFVLALLMCYYADRTQMMAKGSKPWQIGDFIALCLPCIAICLSTIRRSDPPRYLSLTQPSTDQPFLSLDQIDEWKGWIQAFILICHWTGAQEGSIQVLVSLCVGAYIFQTGYVHTLDFMNKKGFSFNHAASTLFRLNILSCLLAYFMDTDYMTYHLSPLLSFWFLVVYATVAVDRQQNNELKFLLVKICTSCMIISFIFLDTPSTSWTFNILQGIFKIQWRVEEWQRSVTLDLFIAYVGMLAAVIGREMKKAEVSVRLGLRVCLAFGGLFSILHYLSFTSHVRESSYMKWHPYVSAIPILGFVMLRNIPWSTRNYHSRAMVWLGRCSLGTYTLQFHILLAADSKGILIVDGLFGDGTLLGDRWRTLVIIVPIFLWISHSVAASTAYMVKLMMHESAQNEKRVMSVLLPHWIENFLG</sequence>
<name>A0A098DHI4_GIBZE</name>
<evidence type="ECO:0000256" key="8">
    <source>
        <dbReference type="SAM" id="Phobius"/>
    </source>
</evidence>
<evidence type="ECO:0000313" key="13">
    <source>
        <dbReference type="Proteomes" id="UP000070720"/>
    </source>
</evidence>
<feature type="transmembrane region" description="Helical" evidence="8">
    <location>
        <begin position="569"/>
        <end position="586"/>
    </location>
</feature>
<keyword evidence="4 8" id="KW-0812">Transmembrane</keyword>
<evidence type="ECO:0000259" key="10">
    <source>
        <dbReference type="Pfam" id="PF07779"/>
    </source>
</evidence>
<feature type="transmembrane region" description="Helical" evidence="8">
    <location>
        <begin position="466"/>
        <end position="486"/>
    </location>
</feature>
<evidence type="ECO:0000313" key="12">
    <source>
        <dbReference type="EnsemblFungi" id="CEF78434"/>
    </source>
</evidence>
<evidence type="ECO:0000256" key="5">
    <source>
        <dbReference type="ARBA" id="ARBA00022989"/>
    </source>
</evidence>
<dbReference type="PANTHER" id="PTHR13533:SF1">
    <property type="entry name" value="N-ACETYLNEURAMINATE 9-O-ACETYLTRANSFERASE"/>
    <property type="match status" value="1"/>
</dbReference>
<dbReference type="GO" id="GO:0005794">
    <property type="term" value="C:Golgi apparatus"/>
    <property type="evidence" value="ECO:0007669"/>
    <property type="project" value="UniProtKB-ARBA"/>
</dbReference>
<evidence type="ECO:0000256" key="1">
    <source>
        <dbReference type="ARBA" id="ARBA00004141"/>
    </source>
</evidence>
<evidence type="ECO:0000256" key="7">
    <source>
        <dbReference type="ARBA" id="ARBA00023180"/>
    </source>
</evidence>
<proteinExistence type="inferred from homology"/>
<dbReference type="EnsemblFungi" id="CEF78434">
    <property type="protein sequence ID" value="CEF78434"/>
    <property type="gene ID" value="FGRRES_16239_M"/>
</dbReference>
<reference evidence="11 13" key="3">
    <citation type="journal article" date="2015" name="BMC Genomics">
        <title>The completed genome sequence of the pathogenic ascomycete fungus Fusarium graminearum.</title>
        <authorList>
            <person name="King R."/>
            <person name="Urban M."/>
            <person name="Hammond-Kosack M.C."/>
            <person name="Hassani-Pak K."/>
            <person name="Hammond-Kosack K.E."/>
        </authorList>
    </citation>
    <scope>NUCLEOTIDE SEQUENCE [LARGE SCALE GENOMIC DNA]</scope>
    <source>
        <strain evidence="13">ATCC MYA-4620 / CBS 123657 / FGSC 9075 / NRRL 31084 / PH-1</strain>
        <strain evidence="11">PH-1</strain>
    </source>
</reference>
<feature type="domain" description="Cas1p 10 TM acyl transferase" evidence="10">
    <location>
        <begin position="336"/>
        <end position="739"/>
    </location>
</feature>
<dbReference type="GO" id="GO:0016740">
    <property type="term" value="F:transferase activity"/>
    <property type="evidence" value="ECO:0007669"/>
    <property type="project" value="UniProtKB-KW"/>
</dbReference>
<dbReference type="VEuPathDB" id="FungiDB:FGRAMPH1_01G13261"/>
<reference evidence="12" key="4">
    <citation type="submission" date="2017-01" db="UniProtKB">
        <authorList>
            <consortium name="EnsemblFungi"/>
        </authorList>
    </citation>
    <scope>IDENTIFICATION</scope>
    <source>
        <strain evidence="12">PH-1 / ATCC MYA-4620 / FGSC 9075 / NRRL 31084</strain>
    </source>
</reference>